<dbReference type="EMBL" id="BMXV01000007">
    <property type="protein sequence ID" value="GGY81508.1"/>
    <property type="molecule type" value="Genomic_DNA"/>
</dbReference>
<evidence type="ECO:0000313" key="3">
    <source>
        <dbReference type="Proteomes" id="UP000601597"/>
    </source>
</evidence>
<proteinExistence type="predicted"/>
<sequence>MSSVMDFTPFIPSEKALEKTDLPDSVMRLTRKSASLGGGLAPQTFETIRRHMSVINSYYSNLIEGNKTHPHDIRQAQAGNYSSDPAKRDLQIESVAHIGVQDWIFDQKLSVGEVFSADFIQELHRKLYEQLPESLRIVRDEQSGTKEMVEPGQWRQRPVSVGQHLPPVTDDMGDLVDRFCQTYSADRYRGTQKTIAVLCAHHRLLWIHPFLDGNGRVARLWLDASLKAIDYDSYGLWCIARGLARTSDQYKGALAAADIKRKGDRDGRGQLSEEGLIRFCSYMLEQALDQAEYMTDVLDLNSIRQRINAYIKARNEGLINSGTGILKPTASTVLFNTFITGEMERGEALEAMAIPERSARRQISLMREEGLLVSDSKSAPLRWAIPEHAEPWLFPDLVK</sequence>
<dbReference type="InterPro" id="IPR036597">
    <property type="entry name" value="Fido-like_dom_sf"/>
</dbReference>
<gene>
    <name evidence="2" type="ORF">GCM10007071_31170</name>
</gene>
<dbReference type="Pfam" id="PF02661">
    <property type="entry name" value="Fic"/>
    <property type="match status" value="1"/>
</dbReference>
<comment type="caution">
    <text evidence="2">The sequence shown here is derived from an EMBL/GenBank/DDBJ whole genome shotgun (WGS) entry which is preliminary data.</text>
</comment>
<dbReference type="PROSITE" id="PS51459">
    <property type="entry name" value="FIDO"/>
    <property type="match status" value="1"/>
</dbReference>
<dbReference type="PANTHER" id="PTHR13504">
    <property type="entry name" value="FIDO DOMAIN-CONTAINING PROTEIN DDB_G0283145"/>
    <property type="match status" value="1"/>
</dbReference>
<dbReference type="RefSeq" id="WP_189577705.1">
    <property type="nucleotide sequence ID" value="NZ_BMXV01000007.1"/>
</dbReference>
<dbReference type="InterPro" id="IPR040198">
    <property type="entry name" value="Fido_containing"/>
</dbReference>
<evidence type="ECO:0000259" key="1">
    <source>
        <dbReference type="PROSITE" id="PS51459"/>
    </source>
</evidence>
<protein>
    <recommendedName>
        <fullName evidence="1">Fido domain-containing protein</fullName>
    </recommendedName>
</protein>
<dbReference type="SUPFAM" id="SSF140931">
    <property type="entry name" value="Fic-like"/>
    <property type="match status" value="1"/>
</dbReference>
<keyword evidence="3" id="KW-1185">Reference proteome</keyword>
<dbReference type="Gene3D" id="1.10.3290.10">
    <property type="entry name" value="Fido-like domain"/>
    <property type="match status" value="1"/>
</dbReference>
<accession>A0ABQ3BAR2</accession>
<dbReference type="PANTHER" id="PTHR13504:SF38">
    <property type="entry name" value="FIDO DOMAIN-CONTAINING PROTEIN"/>
    <property type="match status" value="1"/>
</dbReference>
<organism evidence="2 3">
    <name type="scientific">Marinobacter zhanjiangensis</name>
    <dbReference type="NCBI Taxonomy" id="578215"/>
    <lineage>
        <taxon>Bacteria</taxon>
        <taxon>Pseudomonadati</taxon>
        <taxon>Pseudomonadota</taxon>
        <taxon>Gammaproteobacteria</taxon>
        <taxon>Pseudomonadales</taxon>
        <taxon>Marinobacteraceae</taxon>
        <taxon>Marinobacter</taxon>
    </lineage>
</organism>
<evidence type="ECO:0000313" key="2">
    <source>
        <dbReference type="EMBL" id="GGY81508.1"/>
    </source>
</evidence>
<feature type="domain" description="Fido" evidence="1">
    <location>
        <begin position="115"/>
        <end position="282"/>
    </location>
</feature>
<dbReference type="Proteomes" id="UP000601597">
    <property type="component" value="Unassembled WGS sequence"/>
</dbReference>
<dbReference type="InterPro" id="IPR003812">
    <property type="entry name" value="Fido"/>
</dbReference>
<name>A0ABQ3BAR2_9GAMM</name>
<reference evidence="3" key="1">
    <citation type="journal article" date="2019" name="Int. J. Syst. Evol. Microbiol.">
        <title>The Global Catalogue of Microorganisms (GCM) 10K type strain sequencing project: providing services to taxonomists for standard genome sequencing and annotation.</title>
        <authorList>
            <consortium name="The Broad Institute Genomics Platform"/>
            <consortium name="The Broad Institute Genome Sequencing Center for Infectious Disease"/>
            <person name="Wu L."/>
            <person name="Ma J."/>
        </authorList>
    </citation>
    <scope>NUCLEOTIDE SEQUENCE [LARGE SCALE GENOMIC DNA]</scope>
    <source>
        <strain evidence="3">KCTC 22280</strain>
    </source>
</reference>